<dbReference type="HOGENOM" id="CLU_031285_10_5_0"/>
<evidence type="ECO:0000256" key="1">
    <source>
        <dbReference type="SAM" id="MobiDB-lite"/>
    </source>
</evidence>
<dbReference type="eggNOG" id="COG1653">
    <property type="taxonomic scope" value="Bacteria"/>
</dbReference>
<dbReference type="Gene3D" id="3.40.190.10">
    <property type="entry name" value="Periplasmic binding protein-like II"/>
    <property type="match status" value="1"/>
</dbReference>
<dbReference type="Pfam" id="PF01547">
    <property type="entry name" value="SBP_bac_1"/>
    <property type="match status" value="1"/>
</dbReference>
<dbReference type="EMBL" id="CP001826">
    <property type="protein sequence ID" value="ACZ43345.1"/>
    <property type="molecule type" value="Genomic_DNA"/>
</dbReference>
<accession>D1CHX4</accession>
<name>D1CHX4_THET1</name>
<dbReference type="PROSITE" id="PS51318">
    <property type="entry name" value="TAT"/>
    <property type="match status" value="1"/>
</dbReference>
<sequence>MAGTYSRRSFLKQMGTLGATIALGGALSSCGSSGGSANTPSTGGSATPIASSPPSGGSASGTVNFFARGDEAIFKVFHRLRDEFQKREPNIQVQIEEVPGDFYQKFQLKLASGTPPDCLFECDCTITSSIRAGALEPLDSFIANDARFDKSDYLPIAWYTSEYEGKTYGLPYDGGSMAMFYNKDLFKQAGIPPLSPEEPITWDQLLEYGRKLTLDRNGKHPGEAGFDPRRIKQYAFDPQASWVPWLWVWGNGGEVITKDGKVPLDEPAAAEGLQFVADLGTKHYISPSPQFQQQGQISFLFEWDVAPFPKGKVRVSTGWYSPLSMTAAARNKEAAWKWISFCCSEEGQRIVAELGQSVPPLKKLANSQVFLNPKVPPEHKQVFLDQLDQSILRTPGDKMGKYFGGYVVEFRDIFNPAWDAVLRGDKQAADAMKEVRPKLENLLKTGKVS</sequence>
<dbReference type="PANTHER" id="PTHR43649">
    <property type="entry name" value="ARABINOSE-BINDING PROTEIN-RELATED"/>
    <property type="match status" value="1"/>
</dbReference>
<dbReference type="KEGG" id="ttr:Tter_2451"/>
<evidence type="ECO:0000313" key="3">
    <source>
        <dbReference type="Proteomes" id="UP000000323"/>
    </source>
</evidence>
<proteinExistence type="predicted"/>
<dbReference type="InterPro" id="IPR006311">
    <property type="entry name" value="TAT_signal"/>
</dbReference>
<gene>
    <name evidence="2" type="ordered locus">Tter_2451</name>
</gene>
<dbReference type="Proteomes" id="UP000000323">
    <property type="component" value="Chromosome 2"/>
</dbReference>
<evidence type="ECO:0000313" key="2">
    <source>
        <dbReference type="EMBL" id="ACZ43345.1"/>
    </source>
</evidence>
<organism evidence="2 3">
    <name type="scientific">Thermobaculum terrenum (strain ATCC BAA-798 / CCMEE 7001 / YNP1)</name>
    <dbReference type="NCBI Taxonomy" id="525904"/>
    <lineage>
        <taxon>Bacteria</taxon>
        <taxon>Bacillati</taxon>
        <taxon>Chloroflexota</taxon>
        <taxon>Chloroflexia</taxon>
        <taxon>Candidatus Thermobaculales</taxon>
        <taxon>Candidatus Thermobaculaceae</taxon>
        <taxon>Thermobaculum</taxon>
    </lineage>
</organism>
<dbReference type="AlphaFoldDB" id="D1CHX4"/>
<reference evidence="3" key="1">
    <citation type="journal article" date="2010" name="Stand. Genomic Sci.">
        <title>Complete genome sequence of 'Thermobaculum terrenum' type strain (YNP1).</title>
        <authorList>
            <person name="Kiss H."/>
            <person name="Cleland D."/>
            <person name="Lapidus A."/>
            <person name="Lucas S."/>
            <person name="Glavina Del Rio T."/>
            <person name="Nolan M."/>
            <person name="Tice H."/>
            <person name="Han C."/>
            <person name="Goodwin L."/>
            <person name="Pitluck S."/>
            <person name="Liolios K."/>
            <person name="Ivanova N."/>
            <person name="Mavromatis K."/>
            <person name="Ovchinnikova G."/>
            <person name="Pati A."/>
            <person name="Chen A."/>
            <person name="Palaniappan K."/>
            <person name="Land M."/>
            <person name="Hauser L."/>
            <person name="Chang Y."/>
            <person name="Jeffries C."/>
            <person name="Lu M."/>
            <person name="Brettin T."/>
            <person name="Detter J."/>
            <person name="Goker M."/>
            <person name="Tindall B."/>
            <person name="Beck B."/>
            <person name="McDermott T."/>
            <person name="Woyke T."/>
            <person name="Bristow J."/>
            <person name="Eisen J."/>
            <person name="Markowitz V."/>
            <person name="Hugenholtz P."/>
            <person name="Kyrpides N."/>
            <person name="Klenk H."/>
            <person name="Cheng J."/>
        </authorList>
    </citation>
    <scope>NUCLEOTIDE SEQUENCE [LARGE SCALE GENOMIC DNA]</scope>
    <source>
        <strain evidence="3">ATCC BAA-798 / YNP1</strain>
    </source>
</reference>
<protein>
    <submittedName>
        <fullName evidence="2">Extracellular solute-binding protein family 1</fullName>
    </submittedName>
</protein>
<dbReference type="PROSITE" id="PS51257">
    <property type="entry name" value="PROKAR_LIPOPROTEIN"/>
    <property type="match status" value="1"/>
</dbReference>
<dbReference type="SUPFAM" id="SSF53850">
    <property type="entry name" value="Periplasmic binding protein-like II"/>
    <property type="match status" value="1"/>
</dbReference>
<feature type="region of interest" description="Disordered" evidence="1">
    <location>
        <begin position="33"/>
        <end position="56"/>
    </location>
</feature>
<dbReference type="STRING" id="525904.Tter_2451"/>
<dbReference type="RefSeq" id="WP_012876376.1">
    <property type="nucleotide sequence ID" value="NC_013526.1"/>
</dbReference>
<dbReference type="PANTHER" id="PTHR43649:SF12">
    <property type="entry name" value="DIACETYLCHITOBIOSE BINDING PROTEIN DASA"/>
    <property type="match status" value="1"/>
</dbReference>
<dbReference type="InterPro" id="IPR050490">
    <property type="entry name" value="Bact_solute-bd_prot1"/>
</dbReference>
<keyword evidence="3" id="KW-1185">Reference proteome</keyword>
<dbReference type="InterPro" id="IPR006059">
    <property type="entry name" value="SBP"/>
</dbReference>